<sequence length="141" mass="15094">MRHTVKKVGSTGLGLEAATGKKSGMTFEKFEGMGMQKLTPQEIAGGKGIPSIEGIFGPAYDGYEGKPIAAASKLLKEKTGEVKNAFTDPDGENIDYTYGKLGEEGYGIGHIAEKHGKKILVRIPEVVLNGKKIRTSDNRVI</sequence>
<protein>
    <submittedName>
        <fullName evidence="1">Uncharacterized protein</fullName>
    </submittedName>
</protein>
<proteinExistence type="predicted"/>
<organism evidence="1">
    <name type="scientific">bioreactor metagenome</name>
    <dbReference type="NCBI Taxonomy" id="1076179"/>
    <lineage>
        <taxon>unclassified sequences</taxon>
        <taxon>metagenomes</taxon>
        <taxon>ecological metagenomes</taxon>
    </lineage>
</organism>
<accession>A0A645GJ38</accession>
<gene>
    <name evidence="1" type="ORF">SDC9_174374</name>
</gene>
<dbReference type="EMBL" id="VSSQ01076660">
    <property type="protein sequence ID" value="MPN26948.1"/>
    <property type="molecule type" value="Genomic_DNA"/>
</dbReference>
<evidence type="ECO:0000313" key="1">
    <source>
        <dbReference type="EMBL" id="MPN26948.1"/>
    </source>
</evidence>
<reference evidence="1" key="1">
    <citation type="submission" date="2019-08" db="EMBL/GenBank/DDBJ databases">
        <authorList>
            <person name="Kucharzyk K."/>
            <person name="Murdoch R.W."/>
            <person name="Higgins S."/>
            <person name="Loffler F."/>
        </authorList>
    </citation>
    <scope>NUCLEOTIDE SEQUENCE</scope>
</reference>
<dbReference type="AlphaFoldDB" id="A0A645GJ38"/>
<comment type="caution">
    <text evidence="1">The sequence shown here is derived from an EMBL/GenBank/DDBJ whole genome shotgun (WGS) entry which is preliminary data.</text>
</comment>
<name>A0A645GJ38_9ZZZZ</name>